<dbReference type="Proteomes" id="UP001501057">
    <property type="component" value="Unassembled WGS sequence"/>
</dbReference>
<dbReference type="PROSITE" id="PS51257">
    <property type="entry name" value="PROKAR_LIPOPROTEIN"/>
    <property type="match status" value="1"/>
</dbReference>
<accession>A0ABN2KEC8</accession>
<reference evidence="2 3" key="1">
    <citation type="journal article" date="2019" name="Int. J. Syst. Evol. Microbiol.">
        <title>The Global Catalogue of Microorganisms (GCM) 10K type strain sequencing project: providing services to taxonomists for standard genome sequencing and annotation.</title>
        <authorList>
            <consortium name="The Broad Institute Genomics Platform"/>
            <consortium name="The Broad Institute Genome Sequencing Center for Infectious Disease"/>
            <person name="Wu L."/>
            <person name="Ma J."/>
        </authorList>
    </citation>
    <scope>NUCLEOTIDE SEQUENCE [LARGE SCALE GENOMIC DNA]</scope>
    <source>
        <strain evidence="2 3">JCM 13518</strain>
    </source>
</reference>
<gene>
    <name evidence="2" type="ORF">GCM10009710_36790</name>
</gene>
<protein>
    <recommendedName>
        <fullName evidence="4">SnoaL-like domain-containing protein</fullName>
    </recommendedName>
</protein>
<organism evidence="2 3">
    <name type="scientific">Aeromicrobium alkaliterrae</name>
    <dbReference type="NCBI Taxonomy" id="302168"/>
    <lineage>
        <taxon>Bacteria</taxon>
        <taxon>Bacillati</taxon>
        <taxon>Actinomycetota</taxon>
        <taxon>Actinomycetes</taxon>
        <taxon>Propionibacteriales</taxon>
        <taxon>Nocardioidaceae</taxon>
        <taxon>Aeromicrobium</taxon>
    </lineage>
</organism>
<evidence type="ECO:0000256" key="1">
    <source>
        <dbReference type="SAM" id="MobiDB-lite"/>
    </source>
</evidence>
<evidence type="ECO:0000313" key="2">
    <source>
        <dbReference type="EMBL" id="GAA1753960.1"/>
    </source>
</evidence>
<dbReference type="EMBL" id="BAAAME010000013">
    <property type="protein sequence ID" value="GAA1753960.1"/>
    <property type="molecule type" value="Genomic_DNA"/>
</dbReference>
<proteinExistence type="predicted"/>
<evidence type="ECO:0008006" key="4">
    <source>
        <dbReference type="Google" id="ProtNLM"/>
    </source>
</evidence>
<feature type="region of interest" description="Disordered" evidence="1">
    <location>
        <begin position="27"/>
        <end position="52"/>
    </location>
</feature>
<comment type="caution">
    <text evidence="2">The sequence shown here is derived from an EMBL/GenBank/DDBJ whole genome shotgun (WGS) entry which is preliminary data.</text>
</comment>
<name>A0ABN2KEC8_9ACTN</name>
<evidence type="ECO:0000313" key="3">
    <source>
        <dbReference type="Proteomes" id="UP001501057"/>
    </source>
</evidence>
<sequence length="199" mass="21515">MNLRSTRRPGALIAVVVTIVLLAGCQRSDDEPPRSSPDSTQTATPSWEDGFSDDEVDAAFEAIDFLHSYDATIEGFVESGEATPEAMEYLQDNHAVWTPVWEGLQAAEAEGRTSVTEPGWDVTTTPTEVTVQPDGYALVEITRCVDPSKTIDYVNGVEQTSVLVPSYEQYVGLQRDSDGHWLISGISADVEATCDLAAG</sequence>
<keyword evidence="3" id="KW-1185">Reference proteome</keyword>